<accession>A0A3B0YGE3</accession>
<protein>
    <submittedName>
        <fullName evidence="1">Uncharacterized protein</fullName>
    </submittedName>
</protein>
<gene>
    <name evidence="1" type="ORF">MNBD_GAMMA13-2060</name>
</gene>
<sequence>MNLSLQDLQDLQAEAAATGFPIETLDKVIRQIDYCIQVGHRFR</sequence>
<evidence type="ECO:0000313" key="1">
    <source>
        <dbReference type="EMBL" id="VAW79978.1"/>
    </source>
</evidence>
<organism evidence="1">
    <name type="scientific">hydrothermal vent metagenome</name>
    <dbReference type="NCBI Taxonomy" id="652676"/>
    <lineage>
        <taxon>unclassified sequences</taxon>
        <taxon>metagenomes</taxon>
        <taxon>ecological metagenomes</taxon>
    </lineage>
</organism>
<dbReference type="EMBL" id="UOFK01000207">
    <property type="protein sequence ID" value="VAW79978.1"/>
    <property type="molecule type" value="Genomic_DNA"/>
</dbReference>
<proteinExistence type="predicted"/>
<reference evidence="1" key="1">
    <citation type="submission" date="2018-06" db="EMBL/GenBank/DDBJ databases">
        <authorList>
            <person name="Zhirakovskaya E."/>
        </authorList>
    </citation>
    <scope>NUCLEOTIDE SEQUENCE</scope>
</reference>
<name>A0A3B0YGE3_9ZZZZ</name>
<dbReference type="AlphaFoldDB" id="A0A3B0YGE3"/>